<name>A0A0M3I0V3_ASCLU</name>
<protein>
    <submittedName>
        <fullName evidence="2">Uncharacterized protein</fullName>
    </submittedName>
</protein>
<dbReference type="WBParaSite" id="ALUE_0000981801-mRNA-1">
    <property type="protein sequence ID" value="ALUE_0000981801-mRNA-1"/>
    <property type="gene ID" value="ALUE_0000981801"/>
</dbReference>
<dbReference type="Proteomes" id="UP000036681">
    <property type="component" value="Unplaced"/>
</dbReference>
<accession>A0A0M3I0V3</accession>
<organism evidence="1 2">
    <name type="scientific">Ascaris lumbricoides</name>
    <name type="common">Giant roundworm</name>
    <dbReference type="NCBI Taxonomy" id="6252"/>
    <lineage>
        <taxon>Eukaryota</taxon>
        <taxon>Metazoa</taxon>
        <taxon>Ecdysozoa</taxon>
        <taxon>Nematoda</taxon>
        <taxon>Chromadorea</taxon>
        <taxon>Rhabditida</taxon>
        <taxon>Spirurina</taxon>
        <taxon>Ascaridomorpha</taxon>
        <taxon>Ascaridoidea</taxon>
        <taxon>Ascarididae</taxon>
        <taxon>Ascaris</taxon>
    </lineage>
</organism>
<dbReference type="AlphaFoldDB" id="A0A0M3I0V3"/>
<evidence type="ECO:0000313" key="1">
    <source>
        <dbReference type="Proteomes" id="UP000036681"/>
    </source>
</evidence>
<proteinExistence type="predicted"/>
<evidence type="ECO:0000313" key="2">
    <source>
        <dbReference type="WBParaSite" id="ALUE_0000981801-mRNA-1"/>
    </source>
</evidence>
<keyword evidence="1" id="KW-1185">Reference proteome</keyword>
<reference evidence="2" key="1">
    <citation type="submission" date="2017-02" db="UniProtKB">
        <authorList>
            <consortium name="WormBaseParasite"/>
        </authorList>
    </citation>
    <scope>IDENTIFICATION</scope>
</reference>
<sequence>MSTPLLSEGIGVPAIGTGGAVVVSSKKSDLLTETYAALPPLKLCFLRRNTDPGHVNRVSPATARTFLILRISATLYDLAKQFTAEDMLIHALQSEEECNHGGRYVSYRKPDERAYSCIGFTMMDYGGYFAAQSADRGGTDAAQAVNPFNLNANLSFAANAGTSAGMAYGGSMQQQQLYGQYATSYGQLAGTARHDRIVYFN</sequence>